<comment type="similarity">
    <text evidence="3">Belongs to the acyl-CoA dehydrogenase family.</text>
</comment>
<dbReference type="InterPro" id="IPR013786">
    <property type="entry name" value="AcylCoA_DH/ox_N"/>
</dbReference>
<proteinExistence type="inferred from homology"/>
<reference evidence="17 18" key="1">
    <citation type="submission" date="2017-10" db="EMBL/GenBank/DDBJ databases">
        <title>Genomics of the genus Arcobacter.</title>
        <authorList>
            <person name="Perez-Cataluna A."/>
            <person name="Figueras M.J."/>
        </authorList>
    </citation>
    <scope>NUCLEOTIDE SEQUENCE [LARGE SCALE GENOMIC DNA]</scope>
    <source>
        <strain evidence="17 18">F26</strain>
    </source>
</reference>
<gene>
    <name evidence="17" type="ORF">CRU90_07600</name>
</gene>
<dbReference type="GO" id="GO:0033539">
    <property type="term" value="P:fatty acid beta-oxidation using acyl-CoA dehydrogenase"/>
    <property type="evidence" value="ECO:0007669"/>
    <property type="project" value="InterPro"/>
</dbReference>
<dbReference type="InterPro" id="IPR006091">
    <property type="entry name" value="Acyl-CoA_Oxase/DH_mid-dom"/>
</dbReference>
<dbReference type="OrthoDB" id="9765339at2"/>
<evidence type="ECO:0000256" key="5">
    <source>
        <dbReference type="ARBA" id="ARBA00012040"/>
    </source>
</evidence>
<dbReference type="AlphaFoldDB" id="A0A4Q0ZDY0"/>
<dbReference type="Gene3D" id="2.40.110.10">
    <property type="entry name" value="Butyryl-CoA Dehydrogenase, subunit A, domain 2"/>
    <property type="match status" value="1"/>
</dbReference>
<dbReference type="PANTHER" id="PTHR48083">
    <property type="entry name" value="MEDIUM-CHAIN SPECIFIC ACYL-COA DEHYDROGENASE, MITOCHONDRIAL-RELATED"/>
    <property type="match status" value="1"/>
</dbReference>
<dbReference type="Pfam" id="PF00441">
    <property type="entry name" value="Acyl-CoA_dh_1"/>
    <property type="match status" value="1"/>
</dbReference>
<accession>A0A4Q0ZDY0</accession>
<keyword evidence="12" id="KW-0472">Membrane</keyword>
<dbReference type="PANTHER" id="PTHR48083:SF33">
    <property type="entry name" value="ACYL-COENZYME A DEHYDROGENASE"/>
    <property type="match status" value="1"/>
</dbReference>
<dbReference type="PROSITE" id="PS00072">
    <property type="entry name" value="ACYL_COA_DH_1"/>
    <property type="match status" value="1"/>
</dbReference>
<evidence type="ECO:0000256" key="10">
    <source>
        <dbReference type="ARBA" id="ARBA00047882"/>
    </source>
</evidence>
<evidence type="ECO:0000256" key="7">
    <source>
        <dbReference type="ARBA" id="ARBA00022630"/>
    </source>
</evidence>
<dbReference type="InterPro" id="IPR037069">
    <property type="entry name" value="AcylCoA_DH/ox_N_sf"/>
</dbReference>
<dbReference type="InterPro" id="IPR009100">
    <property type="entry name" value="AcylCoA_DH/oxidase_NM_dom_sf"/>
</dbReference>
<dbReference type="InterPro" id="IPR036250">
    <property type="entry name" value="AcylCo_DH-like_C"/>
</dbReference>
<dbReference type="InterPro" id="IPR006089">
    <property type="entry name" value="Acyl-CoA_DH_CS"/>
</dbReference>
<name>A0A4Q0ZDY0_9BACT</name>
<evidence type="ECO:0000256" key="11">
    <source>
        <dbReference type="ARBA" id="ARBA00049247"/>
    </source>
</evidence>
<comment type="pathway">
    <text evidence="2">Lipid metabolism; fatty acid beta-oxidation.</text>
</comment>
<keyword evidence="8" id="KW-0274">FAD</keyword>
<protein>
    <recommendedName>
        <fullName evidence="6">Acyl-coenzyme A dehydrogenase</fullName>
        <ecNumber evidence="4">1.3.8.7</ecNumber>
        <ecNumber evidence="5">1.3.8.8</ecNumber>
    </recommendedName>
</protein>
<dbReference type="GO" id="GO:0004466">
    <property type="term" value="F:long-chain fatty acyl-CoA dehydrogenase activity"/>
    <property type="evidence" value="ECO:0007669"/>
    <property type="project" value="UniProtKB-EC"/>
</dbReference>
<evidence type="ECO:0000259" key="15">
    <source>
        <dbReference type="Pfam" id="PF02771"/>
    </source>
</evidence>
<feature type="domain" description="Acyl-CoA dehydrogenase C-terminal bacterial-type" evidence="16">
    <location>
        <begin position="506"/>
        <end position="777"/>
    </location>
</feature>
<evidence type="ECO:0000259" key="13">
    <source>
        <dbReference type="Pfam" id="PF00441"/>
    </source>
</evidence>
<dbReference type="Gene3D" id="1.10.540.10">
    <property type="entry name" value="Acyl-CoA dehydrogenase/oxidase, N-terminal domain"/>
    <property type="match status" value="1"/>
</dbReference>
<dbReference type="EC" id="1.3.8.7" evidence="4"/>
<organism evidence="17 18">
    <name type="scientific">Arcobacter cloacae</name>
    <dbReference type="NCBI Taxonomy" id="1054034"/>
    <lineage>
        <taxon>Bacteria</taxon>
        <taxon>Pseudomonadati</taxon>
        <taxon>Campylobacterota</taxon>
        <taxon>Epsilonproteobacteria</taxon>
        <taxon>Campylobacterales</taxon>
        <taxon>Arcobacteraceae</taxon>
        <taxon>Arcobacter</taxon>
    </lineage>
</organism>
<keyword evidence="12" id="KW-0812">Transmembrane</keyword>
<comment type="catalytic activity">
    <reaction evidence="11">
        <text>a long-chain 2,3-saturated fatty acyl-CoA + oxidized [electron-transfer flavoprotein] + H(+) = a long-chain (2E)-enoyl-CoA + reduced [electron-transfer flavoprotein]</text>
        <dbReference type="Rhea" id="RHEA:17721"/>
        <dbReference type="Rhea" id="RHEA-COMP:10685"/>
        <dbReference type="Rhea" id="RHEA-COMP:10686"/>
        <dbReference type="ChEBI" id="CHEBI:15378"/>
        <dbReference type="ChEBI" id="CHEBI:57692"/>
        <dbReference type="ChEBI" id="CHEBI:58307"/>
        <dbReference type="ChEBI" id="CHEBI:83721"/>
        <dbReference type="ChEBI" id="CHEBI:83727"/>
        <dbReference type="EC" id="1.3.8.8"/>
    </reaction>
</comment>
<keyword evidence="7" id="KW-0285">Flavoprotein</keyword>
<evidence type="ECO:0000256" key="4">
    <source>
        <dbReference type="ARBA" id="ARBA00012033"/>
    </source>
</evidence>
<dbReference type="SUPFAM" id="SSF47203">
    <property type="entry name" value="Acyl-CoA dehydrogenase C-terminal domain-like"/>
    <property type="match status" value="1"/>
</dbReference>
<dbReference type="Proteomes" id="UP000290870">
    <property type="component" value="Unassembled WGS sequence"/>
</dbReference>
<evidence type="ECO:0000259" key="14">
    <source>
        <dbReference type="Pfam" id="PF02770"/>
    </source>
</evidence>
<dbReference type="InterPro" id="IPR046373">
    <property type="entry name" value="Acyl-CoA_Oxase/DH_mid-dom_sf"/>
</dbReference>
<evidence type="ECO:0000256" key="2">
    <source>
        <dbReference type="ARBA" id="ARBA00005005"/>
    </source>
</evidence>
<evidence type="ECO:0000313" key="18">
    <source>
        <dbReference type="Proteomes" id="UP000290870"/>
    </source>
</evidence>
<dbReference type="SUPFAM" id="SSF56645">
    <property type="entry name" value="Acyl-CoA dehydrogenase NM domain-like"/>
    <property type="match status" value="1"/>
</dbReference>
<dbReference type="NCBIfam" id="NF009586">
    <property type="entry name" value="PRK13026.1"/>
    <property type="match status" value="1"/>
</dbReference>
<sequence>MEALVLLLIILGFGFFSFPLYSYFIAVGLYSVIFFDVGALFWTIFALLAVVLLLPSFRIKLISSKLVNFINKNGLLPKISQTEQAALQAGTNWVEADFFKAEVNFKAINAQKVTTLTQEEQSFLDNEVNELCNMTSDWEIFQNRDLSPEVWQFIKEKKFFGMIIPKEYEGLGFSATAHSKVIEKLVSRSQVLAITIMVPNSLGPAELILKHGTLNQKEKYLKDLANGKLVPCFGLTEPNAGSDATSITSNGVIFKDANDELKIRLNFEKRYITLGNVATLIGLAFVLKDPEHLLGDKEDLGITFAVFDSKLEGIDNSKRHDPLGIPFVNSPLYGKDVIIDMENIIGETSGIGKGWQMLVESLSIGRGISLPSVSLGGSKLALNVVASYSQLREQFGLSINHFEGVEEKIAKIAAFTYMLNASRNYTLDAIDDGIKPGVINSIMKYHATEKFRTVINDSMDVLGGSAIIRGENNLLAHAYFALPISITVEGANILTRNLMQFGQGLIKSHPYIYKQIEALNNNNVEAFDKVFFSHVGLVYSAFCKSLAYYLTRGQISCQKGNFQRYKQKLSWVSAEFTLLTNIALGILGPSLKKRENISARFGDILSNCYLITATLREFEINPNEKDELLVDYICNYCFNEIQIAREEIITNIGYLGYLLPIVKINPFSIKAKDKLNEKIVKNLSNQDYLQGLTSTLFISKDETDRLAKLQLAVKLNKECENSFKILKDAIKNGTIKKDNPQNMTKELLEKNLLTKEEIEKMLEAHTLKQEVISVDSFDAKEYKALR</sequence>
<keyword evidence="12" id="KW-1133">Transmembrane helix</keyword>
<comment type="caution">
    <text evidence="17">The sequence shown here is derived from an EMBL/GenBank/DDBJ whole genome shotgun (WGS) entry which is preliminary data.</text>
</comment>
<dbReference type="EMBL" id="PDJZ01000007">
    <property type="protein sequence ID" value="RXJ83930.1"/>
    <property type="molecule type" value="Genomic_DNA"/>
</dbReference>
<evidence type="ECO:0000256" key="6">
    <source>
        <dbReference type="ARBA" id="ARBA00020144"/>
    </source>
</evidence>
<evidence type="ECO:0000256" key="3">
    <source>
        <dbReference type="ARBA" id="ARBA00009347"/>
    </source>
</evidence>
<evidence type="ECO:0000259" key="16">
    <source>
        <dbReference type="Pfam" id="PF09317"/>
    </source>
</evidence>
<comment type="catalytic activity">
    <reaction evidence="10">
        <text>a medium-chain 2,3-saturated fatty acyl-CoA + oxidized [electron-transfer flavoprotein] + H(+) = a medium-chain (2E)-enoyl-CoA + reduced [electron-transfer flavoprotein]</text>
        <dbReference type="Rhea" id="RHEA:14477"/>
        <dbReference type="Rhea" id="RHEA-COMP:10685"/>
        <dbReference type="Rhea" id="RHEA-COMP:10686"/>
        <dbReference type="ChEBI" id="CHEBI:15378"/>
        <dbReference type="ChEBI" id="CHEBI:57692"/>
        <dbReference type="ChEBI" id="CHEBI:58307"/>
        <dbReference type="ChEBI" id="CHEBI:83723"/>
        <dbReference type="ChEBI" id="CHEBI:83726"/>
        <dbReference type="EC" id="1.3.8.7"/>
    </reaction>
</comment>
<feature type="transmembrane region" description="Helical" evidence="12">
    <location>
        <begin position="32"/>
        <end position="54"/>
    </location>
</feature>
<feature type="domain" description="Acyl-CoA dehydrogenase/oxidase N-terminal" evidence="15">
    <location>
        <begin position="121"/>
        <end position="228"/>
    </location>
</feature>
<evidence type="ECO:0000256" key="9">
    <source>
        <dbReference type="ARBA" id="ARBA00023002"/>
    </source>
</evidence>
<evidence type="ECO:0000313" key="17">
    <source>
        <dbReference type="EMBL" id="RXJ83930.1"/>
    </source>
</evidence>
<dbReference type="GO" id="GO:0070991">
    <property type="term" value="F:medium-chain fatty acyl-CoA dehydrogenase activity"/>
    <property type="evidence" value="ECO:0007669"/>
    <property type="project" value="UniProtKB-EC"/>
</dbReference>
<comment type="cofactor">
    <cofactor evidence="1">
        <name>FAD</name>
        <dbReference type="ChEBI" id="CHEBI:57692"/>
    </cofactor>
</comment>
<keyword evidence="9" id="KW-0560">Oxidoreductase</keyword>
<feature type="domain" description="Acyl-CoA oxidase/dehydrogenase middle" evidence="14">
    <location>
        <begin position="232"/>
        <end position="334"/>
    </location>
</feature>
<dbReference type="Pfam" id="PF02771">
    <property type="entry name" value="Acyl-CoA_dh_N"/>
    <property type="match status" value="1"/>
</dbReference>
<dbReference type="GO" id="GO:0050660">
    <property type="term" value="F:flavin adenine dinucleotide binding"/>
    <property type="evidence" value="ECO:0007669"/>
    <property type="project" value="InterPro"/>
</dbReference>
<dbReference type="GO" id="GO:0005737">
    <property type="term" value="C:cytoplasm"/>
    <property type="evidence" value="ECO:0007669"/>
    <property type="project" value="UniProtKB-ARBA"/>
</dbReference>
<evidence type="ECO:0000256" key="1">
    <source>
        <dbReference type="ARBA" id="ARBA00001974"/>
    </source>
</evidence>
<evidence type="ECO:0000256" key="12">
    <source>
        <dbReference type="SAM" id="Phobius"/>
    </source>
</evidence>
<dbReference type="NCBIfam" id="NF007000">
    <property type="entry name" value="PRK09463.1"/>
    <property type="match status" value="1"/>
</dbReference>
<dbReference type="InterPro" id="IPR050741">
    <property type="entry name" value="Acyl-CoA_dehydrogenase"/>
</dbReference>
<dbReference type="Pfam" id="PF02770">
    <property type="entry name" value="Acyl-CoA_dh_M"/>
    <property type="match status" value="1"/>
</dbReference>
<dbReference type="UniPathway" id="UPA00659"/>
<feature type="domain" description="Acyl-CoA dehydrogenase/oxidase C-terminal" evidence="13">
    <location>
        <begin position="352"/>
        <end position="498"/>
    </location>
</feature>
<evidence type="ECO:0000256" key="8">
    <source>
        <dbReference type="ARBA" id="ARBA00022827"/>
    </source>
</evidence>
<dbReference type="RefSeq" id="WP_128986687.1">
    <property type="nucleotide sequence ID" value="NZ_PDJZ01000007.1"/>
</dbReference>
<dbReference type="Pfam" id="PF09317">
    <property type="entry name" value="ACDH_C"/>
    <property type="match status" value="1"/>
</dbReference>
<dbReference type="InterPro" id="IPR009075">
    <property type="entry name" value="AcylCo_DH/oxidase_C"/>
</dbReference>
<dbReference type="InterPro" id="IPR015396">
    <property type="entry name" value="FadE_C"/>
</dbReference>
<dbReference type="EC" id="1.3.8.8" evidence="5"/>
<dbReference type="Gene3D" id="1.20.140.10">
    <property type="entry name" value="Butyryl-CoA Dehydrogenase, subunit A, domain 3"/>
    <property type="match status" value="1"/>
</dbReference>